<dbReference type="GO" id="GO:0038173">
    <property type="term" value="P:interleukin-17A-mediated signaling pathway"/>
    <property type="evidence" value="ECO:0007669"/>
    <property type="project" value="UniProtKB-ARBA"/>
</dbReference>
<dbReference type="GO" id="GO:0061630">
    <property type="term" value="F:ubiquitin protein ligase activity"/>
    <property type="evidence" value="ECO:0007669"/>
    <property type="project" value="UniProtKB-EC"/>
</dbReference>
<evidence type="ECO:0000256" key="13">
    <source>
        <dbReference type="SAM" id="MobiDB-lite"/>
    </source>
</evidence>
<dbReference type="GO" id="GO:0006954">
    <property type="term" value="P:inflammatory response"/>
    <property type="evidence" value="ECO:0007669"/>
    <property type="project" value="UniProtKB-KW"/>
</dbReference>
<accession>A0A6P7HZQ6</accession>
<keyword evidence="5" id="KW-0395">Inflammatory response</keyword>
<feature type="region of interest" description="Disordered" evidence="13">
    <location>
        <begin position="38"/>
        <end position="80"/>
    </location>
</feature>
<keyword evidence="4" id="KW-0833">Ubl conjugation pathway</keyword>
<dbReference type="RefSeq" id="XP_028254004.1">
    <property type="nucleotide sequence ID" value="XM_028398203.1"/>
</dbReference>
<evidence type="ECO:0000313" key="15">
    <source>
        <dbReference type="Proteomes" id="UP000515145"/>
    </source>
</evidence>
<evidence type="ECO:0000256" key="8">
    <source>
        <dbReference type="ARBA" id="ARBA00075327"/>
    </source>
</evidence>
<dbReference type="GO" id="GO:0005737">
    <property type="term" value="C:cytoplasm"/>
    <property type="evidence" value="ECO:0007669"/>
    <property type="project" value="UniProtKB-ARBA"/>
</dbReference>
<organism evidence="15 16">
    <name type="scientific">Parambassis ranga</name>
    <name type="common">Indian glassy fish</name>
    <dbReference type="NCBI Taxonomy" id="210632"/>
    <lineage>
        <taxon>Eukaryota</taxon>
        <taxon>Metazoa</taxon>
        <taxon>Chordata</taxon>
        <taxon>Craniata</taxon>
        <taxon>Vertebrata</taxon>
        <taxon>Euteleostomi</taxon>
        <taxon>Actinopterygii</taxon>
        <taxon>Neopterygii</taxon>
        <taxon>Teleostei</taxon>
        <taxon>Neoteleostei</taxon>
        <taxon>Acanthomorphata</taxon>
        <taxon>Ovalentaria</taxon>
        <taxon>Ambassidae</taxon>
        <taxon>Parambassis</taxon>
    </lineage>
</organism>
<evidence type="ECO:0000256" key="12">
    <source>
        <dbReference type="ARBA" id="ARBA00080040"/>
    </source>
</evidence>
<comment type="catalytic activity">
    <reaction evidence="1">
        <text>S-ubiquitinyl-[E2 ubiquitin-conjugating enzyme]-L-cysteine + [acceptor protein]-L-lysine = [E2 ubiquitin-conjugating enzyme]-L-cysteine + N(6)-ubiquitinyl-[acceptor protein]-L-lysine.</text>
        <dbReference type="EC" id="2.3.2.27"/>
    </reaction>
</comment>
<evidence type="ECO:0000256" key="11">
    <source>
        <dbReference type="ARBA" id="ARBA00078673"/>
    </source>
</evidence>
<evidence type="ECO:0000256" key="10">
    <source>
        <dbReference type="ARBA" id="ARBA00078387"/>
    </source>
</evidence>
<evidence type="ECO:0000256" key="2">
    <source>
        <dbReference type="ARBA" id="ARBA00012483"/>
    </source>
</evidence>
<evidence type="ECO:0000256" key="5">
    <source>
        <dbReference type="ARBA" id="ARBA00023198"/>
    </source>
</evidence>
<evidence type="ECO:0000256" key="4">
    <source>
        <dbReference type="ARBA" id="ARBA00022786"/>
    </source>
</evidence>
<dbReference type="InterPro" id="IPR013568">
    <property type="entry name" value="SEFIR_dom"/>
</dbReference>
<dbReference type="Pfam" id="PF08357">
    <property type="entry name" value="SEFIR"/>
    <property type="match status" value="1"/>
</dbReference>
<keyword evidence="3" id="KW-0808">Transferase</keyword>
<dbReference type="InParanoid" id="A0A6P7HZQ6"/>
<proteinExistence type="predicted"/>
<dbReference type="GO" id="GO:0000209">
    <property type="term" value="P:protein polyubiquitination"/>
    <property type="evidence" value="ECO:0007669"/>
    <property type="project" value="UniProtKB-ARBA"/>
</dbReference>
<keyword evidence="15" id="KW-1185">Reference proteome</keyword>
<dbReference type="Gene3D" id="3.40.50.11530">
    <property type="match status" value="1"/>
</dbReference>
<name>A0A6P7HZQ6_9TELE</name>
<evidence type="ECO:0000256" key="9">
    <source>
        <dbReference type="ARBA" id="ARBA00076636"/>
    </source>
</evidence>
<sequence length="419" mass="47984">MDSSKGPCPHQSIPVEMDERMTASSLDLHWLPNCTQCSGHTESRQRPEARGCEPLPDRQCQDEPRETFYPALEPSGHMRPPHPADIWTRGLGERAPLYQEDFVAEQRIGVAGPSDWARDHSVEEAESLEPPFSLLSYNTYTPRYPMSGHNQVHGSSPRKCPCCSPPNRLNNYFPNNPHHPAGPRQEPHRHHQQLNLPQRGLQHEAAPAPLVPRGHESQRVVPQRELMQEVSVGRSFPAGTGGVTREVRRTVSLPEECRKLFITYSVDTAEDMLPFVKFLSDHGFKPSIDLFDSPMRRMGINKWMDGFLNDKSVLIIVVISPKYREDVEGVGDDEHGLHTKYIHNQIQNEFIQQGCLNFRLVPVLFPNATKEKHVPQWLRSTRIYRWPHDTEDLLLRLLREERYIIPQRGADLTLTVRAL</sequence>
<dbReference type="FunFam" id="3.40.50.11530:FF:000007">
    <property type="entry name" value="adapter protein CIKS isoform X3"/>
    <property type="match status" value="1"/>
</dbReference>
<dbReference type="PROSITE" id="PS51534">
    <property type="entry name" value="SEFIR"/>
    <property type="match status" value="1"/>
</dbReference>
<feature type="domain" description="SEFIR" evidence="14">
    <location>
        <begin position="257"/>
        <end position="395"/>
    </location>
</feature>
<dbReference type="GO" id="GO:0043123">
    <property type="term" value="P:positive regulation of canonical NF-kappaB signal transduction"/>
    <property type="evidence" value="ECO:0007669"/>
    <property type="project" value="TreeGrafter"/>
</dbReference>
<dbReference type="OrthoDB" id="6021171at2759"/>
<reference evidence="16" key="1">
    <citation type="submission" date="2025-08" db="UniProtKB">
        <authorList>
            <consortium name="RefSeq"/>
        </authorList>
    </citation>
    <scope>IDENTIFICATION</scope>
</reference>
<dbReference type="PANTHER" id="PTHR34257">
    <property type="entry name" value="ADAPTER PROTEIN CIKS"/>
    <property type="match status" value="1"/>
</dbReference>
<feature type="compositionally biased region" description="Basic and acidic residues" evidence="13">
    <location>
        <begin position="41"/>
        <end position="66"/>
    </location>
</feature>
<dbReference type="GO" id="GO:0006959">
    <property type="term" value="P:humoral immune response"/>
    <property type="evidence" value="ECO:0007669"/>
    <property type="project" value="TreeGrafter"/>
</dbReference>
<dbReference type="CTD" id="606616"/>
<evidence type="ECO:0000259" key="14">
    <source>
        <dbReference type="PROSITE" id="PS51534"/>
    </source>
</evidence>
<dbReference type="Proteomes" id="UP000515145">
    <property type="component" value="Chromosome 24"/>
</dbReference>
<protein>
    <recommendedName>
        <fullName evidence="7">E3 ubiquitin ligase TRAF3IP2</fullName>
        <ecNumber evidence="2">2.3.2.27</ecNumber>
    </recommendedName>
    <alternativeName>
        <fullName evidence="8">Adapter protein CIKS</fullName>
    </alternativeName>
    <alternativeName>
        <fullName evidence="9">Connection to IKK and SAPK/JNK</fullName>
    </alternativeName>
    <alternativeName>
        <fullName evidence="12">E3 ubiquitin-protein ligase CIKS</fullName>
    </alternativeName>
    <alternativeName>
        <fullName evidence="10">Nuclear factor NF-kappa-B activator 1</fullName>
    </alternativeName>
    <alternativeName>
        <fullName evidence="11">TRAF3-interacting protein 2</fullName>
    </alternativeName>
</protein>
<gene>
    <name evidence="16" type="primary">traf3ip2a</name>
</gene>
<evidence type="ECO:0000256" key="7">
    <source>
        <dbReference type="ARBA" id="ARBA00073304"/>
    </source>
</evidence>
<evidence type="ECO:0000256" key="3">
    <source>
        <dbReference type="ARBA" id="ARBA00022679"/>
    </source>
</evidence>
<dbReference type="AlphaFoldDB" id="A0A6P7HZQ6"/>
<dbReference type="GO" id="GO:0097400">
    <property type="term" value="P:interleukin-17-mediated signaling pathway"/>
    <property type="evidence" value="ECO:0007669"/>
    <property type="project" value="UniProtKB-ARBA"/>
</dbReference>
<dbReference type="PANTHER" id="PTHR34257:SF4">
    <property type="entry name" value="ADAPTER PROTEIN CIKS"/>
    <property type="match status" value="1"/>
</dbReference>
<dbReference type="GeneID" id="114429255"/>
<evidence type="ECO:0000313" key="16">
    <source>
        <dbReference type="RefSeq" id="XP_028254004.1"/>
    </source>
</evidence>
<dbReference type="InterPro" id="IPR053047">
    <property type="entry name" value="E3_ubiq_ligase_TRAF3IP2"/>
</dbReference>
<comment type="subunit">
    <text evidence="6">Interacts with IKBKG/NF-kappa B essential modulator, with CHUK/IKK-alpha and with IKBKB/IKK-beta. Interacts with TRAF6; this interaction is direct. Interacts with IL17RA and IL17RC. Interacts with IL17RB.</text>
</comment>
<dbReference type="EC" id="2.3.2.27" evidence="2"/>
<evidence type="ECO:0000256" key="6">
    <source>
        <dbReference type="ARBA" id="ARBA00064316"/>
    </source>
</evidence>
<evidence type="ECO:0000256" key="1">
    <source>
        <dbReference type="ARBA" id="ARBA00000900"/>
    </source>
</evidence>